<dbReference type="SUPFAM" id="SSF159245">
    <property type="entry name" value="AttH-like"/>
    <property type="match status" value="2"/>
</dbReference>
<sequence length="865" mass="96702">MAPPKSLSELRALDGPHYDWPAPGKKVTKMSEIDLPYESSGAEWWYYNFHLTLEDGSQASAFIAFFRTSTVRPTENELEGRQEGEEREEVSTRSEERCNTHLVHFAISLSPSSEDQQHIDPTTDSGRYLFTSAMDSNNASYLLSMLDADDRVDPLLKRSLSDLLRSGKVPEPDVLLPKDSVRVCDKDSKTLDLKYGDIASVVRIASNKNNESGNNEDVDADVYHIVANSVDGSYGFELDLIPRKPPVNHGADGVVVGDHVTPEDAMYYCFVPRCEVSGSLRVDGLTRRVVSQDSLGWYDREFGGSIRTWYQPPVTVTESSWHWGSAQLKDGRDLTWYTLWDVDVHTGEKVVRDKRALVIDALGGRSEYGEHSFVMKESWTSIATLNEYGTRWKLDIPEAEVELVVEAPFSRQELRSICATRGYWEGRVEVSGVIGGEKVTGLGFVENLPAQLITKFEKYLKRVGQLTSKEVSRIYPPSLLDAKHTADVLILETPSSSTHGCKDTMTTGLDTERFTRDIHLDVLYEHFFAPVRHLTSQGGKSWRSYVGIVCMLSLGSEAEHFKPILAATELLHTGSLIIDDIQDGSPMRRGVSSVHNVWGVPTAINAGTAAYFAFDTAMRGVTKHLRPDQVLAIYEIYFETMRAAHVGQALDIAGQQRSDLEDVLSGQVDPSVLEKRVLAVHRLKTAIIAANIAKIAAVLADAGEREMSGLTKYFEQVGIAFQIIDDVYDLRGWSHVLGSTAEKREELKNTNNNSNKNGKKDLKRRGDDIRSGKINIPIAKAGSMMPLEEARWIWDTVLAKPGEDDVLTHEVIDKLEKYGVVDECVRQAHEMVDRSWEELDPVLRDSHSKVALKTLGWYLVKYNSI</sequence>
<dbReference type="Gene3D" id="2.40.370.10">
    <property type="entry name" value="AttH-like domain"/>
    <property type="match status" value="3"/>
</dbReference>
<evidence type="ECO:0000256" key="1">
    <source>
        <dbReference type="ARBA" id="ARBA00001946"/>
    </source>
</evidence>
<evidence type="ECO:0000256" key="6">
    <source>
        <dbReference type="ARBA" id="ARBA00032380"/>
    </source>
</evidence>
<dbReference type="OrthoDB" id="6921389at2759"/>
<evidence type="ECO:0000256" key="8">
    <source>
        <dbReference type="ARBA" id="ARBA00032448"/>
    </source>
</evidence>
<dbReference type="EMBL" id="ML179545">
    <property type="protein sequence ID" value="THU85453.1"/>
    <property type="molecule type" value="Genomic_DNA"/>
</dbReference>
<dbReference type="InterPro" id="IPR000092">
    <property type="entry name" value="Polyprenyl_synt"/>
</dbReference>
<organism evidence="13 14">
    <name type="scientific">Dendrothele bispora (strain CBS 962.96)</name>
    <dbReference type="NCBI Taxonomy" id="1314807"/>
    <lineage>
        <taxon>Eukaryota</taxon>
        <taxon>Fungi</taxon>
        <taxon>Dikarya</taxon>
        <taxon>Basidiomycota</taxon>
        <taxon>Agaricomycotina</taxon>
        <taxon>Agaricomycetes</taxon>
        <taxon>Agaricomycetidae</taxon>
        <taxon>Agaricales</taxon>
        <taxon>Agaricales incertae sedis</taxon>
        <taxon>Dendrothele</taxon>
    </lineage>
</organism>
<keyword evidence="3" id="KW-0479">Metal-binding</keyword>
<evidence type="ECO:0000256" key="4">
    <source>
        <dbReference type="ARBA" id="ARBA00022842"/>
    </source>
</evidence>
<dbReference type="Proteomes" id="UP000297245">
    <property type="component" value="Unassembled WGS sequence"/>
</dbReference>
<feature type="domain" description="AttH" evidence="12">
    <location>
        <begin position="224"/>
        <end position="303"/>
    </location>
</feature>
<dbReference type="GO" id="GO:0008299">
    <property type="term" value="P:isoprenoid biosynthetic process"/>
    <property type="evidence" value="ECO:0007669"/>
    <property type="project" value="InterPro"/>
</dbReference>
<dbReference type="AlphaFoldDB" id="A0A4S8LAA5"/>
<dbReference type="GO" id="GO:0004659">
    <property type="term" value="F:prenyltransferase activity"/>
    <property type="evidence" value="ECO:0007669"/>
    <property type="project" value="InterPro"/>
</dbReference>
<accession>A0A4S8LAA5</accession>
<dbReference type="InterPro" id="IPR010791">
    <property type="entry name" value="AttH_dom"/>
</dbReference>
<evidence type="ECO:0000313" key="13">
    <source>
        <dbReference type="EMBL" id="THU85453.1"/>
    </source>
</evidence>
<dbReference type="SUPFAM" id="SSF48576">
    <property type="entry name" value="Terpenoid synthases"/>
    <property type="match status" value="1"/>
</dbReference>
<evidence type="ECO:0000256" key="11">
    <source>
        <dbReference type="SAM" id="MobiDB-lite"/>
    </source>
</evidence>
<evidence type="ECO:0000256" key="3">
    <source>
        <dbReference type="ARBA" id="ARBA00022723"/>
    </source>
</evidence>
<dbReference type="PROSITE" id="PS00723">
    <property type="entry name" value="POLYPRENYL_SYNTHASE_1"/>
    <property type="match status" value="1"/>
</dbReference>
<name>A0A4S8LAA5_DENBC</name>
<proteinExistence type="inferred from homology"/>
<evidence type="ECO:0000256" key="7">
    <source>
        <dbReference type="ARBA" id="ARBA00032424"/>
    </source>
</evidence>
<dbReference type="PROSITE" id="PS00444">
    <property type="entry name" value="POLYPRENYL_SYNTHASE_2"/>
    <property type="match status" value="1"/>
</dbReference>
<dbReference type="InterPro" id="IPR033749">
    <property type="entry name" value="Polyprenyl_synt_CS"/>
</dbReference>
<dbReference type="PANTHER" id="PTHR12001">
    <property type="entry name" value="GERANYLGERANYL PYROPHOSPHATE SYNTHASE"/>
    <property type="match status" value="1"/>
</dbReference>
<feature type="compositionally biased region" description="Basic and acidic residues" evidence="11">
    <location>
        <begin position="74"/>
        <end position="95"/>
    </location>
</feature>
<comment type="cofactor">
    <cofactor evidence="1">
        <name>Mg(2+)</name>
        <dbReference type="ChEBI" id="CHEBI:18420"/>
    </cofactor>
</comment>
<feature type="region of interest" description="Disordered" evidence="11">
    <location>
        <begin position="73"/>
        <end position="95"/>
    </location>
</feature>
<keyword evidence="14" id="KW-1185">Reference proteome</keyword>
<keyword evidence="4" id="KW-0460">Magnesium</keyword>
<protein>
    <recommendedName>
        <fullName evidence="9">(2E,6E)-farnesyl diphosphate synthase</fullName>
    </recommendedName>
    <alternativeName>
        <fullName evidence="8">Dimethylallyltranstransferase</fullName>
    </alternativeName>
    <alternativeName>
        <fullName evidence="7">Farnesyl diphosphate synthase</fullName>
    </alternativeName>
    <alternativeName>
        <fullName evidence="5">Farnesyltranstransferase</fullName>
    </alternativeName>
    <alternativeName>
        <fullName evidence="10">Geranylgeranyl diphosphate synthase</fullName>
    </alternativeName>
    <alternativeName>
        <fullName evidence="6">Geranyltranstransferase</fullName>
    </alternativeName>
</protein>
<evidence type="ECO:0000313" key="14">
    <source>
        <dbReference type="Proteomes" id="UP000297245"/>
    </source>
</evidence>
<dbReference type="PANTHER" id="PTHR12001:SF44">
    <property type="entry name" value="GERANYLGERANYL PYROPHOSPHATE SYNTHASE"/>
    <property type="match status" value="1"/>
</dbReference>
<dbReference type="Pfam" id="PF17186">
    <property type="entry name" value="Lipocalin_9"/>
    <property type="match status" value="1"/>
</dbReference>
<dbReference type="Pfam" id="PF00348">
    <property type="entry name" value="polyprenyl_synt"/>
    <property type="match status" value="1"/>
</dbReference>
<dbReference type="InterPro" id="IPR008949">
    <property type="entry name" value="Isoprenoid_synthase_dom_sf"/>
</dbReference>
<evidence type="ECO:0000256" key="9">
    <source>
        <dbReference type="ARBA" id="ARBA00032873"/>
    </source>
</evidence>
<evidence type="ECO:0000259" key="12">
    <source>
        <dbReference type="Pfam" id="PF07143"/>
    </source>
</evidence>
<evidence type="ECO:0000256" key="5">
    <source>
        <dbReference type="ARBA" id="ARBA00032052"/>
    </source>
</evidence>
<comment type="similarity">
    <text evidence="2">Belongs to the FPP/GGPP synthase family.</text>
</comment>
<dbReference type="Pfam" id="PF07143">
    <property type="entry name" value="CrtC"/>
    <property type="match status" value="1"/>
</dbReference>
<gene>
    <name evidence="13" type="ORF">K435DRAFT_764215</name>
</gene>
<reference evidence="13 14" key="1">
    <citation type="journal article" date="2019" name="Nat. Ecol. Evol.">
        <title>Megaphylogeny resolves global patterns of mushroom evolution.</title>
        <authorList>
            <person name="Varga T."/>
            <person name="Krizsan K."/>
            <person name="Foldi C."/>
            <person name="Dima B."/>
            <person name="Sanchez-Garcia M."/>
            <person name="Sanchez-Ramirez S."/>
            <person name="Szollosi G.J."/>
            <person name="Szarkandi J.G."/>
            <person name="Papp V."/>
            <person name="Albert L."/>
            <person name="Andreopoulos W."/>
            <person name="Angelini C."/>
            <person name="Antonin V."/>
            <person name="Barry K.W."/>
            <person name="Bougher N.L."/>
            <person name="Buchanan P."/>
            <person name="Buyck B."/>
            <person name="Bense V."/>
            <person name="Catcheside P."/>
            <person name="Chovatia M."/>
            <person name="Cooper J."/>
            <person name="Damon W."/>
            <person name="Desjardin D."/>
            <person name="Finy P."/>
            <person name="Geml J."/>
            <person name="Haridas S."/>
            <person name="Hughes K."/>
            <person name="Justo A."/>
            <person name="Karasinski D."/>
            <person name="Kautmanova I."/>
            <person name="Kiss B."/>
            <person name="Kocsube S."/>
            <person name="Kotiranta H."/>
            <person name="LaButti K.M."/>
            <person name="Lechner B.E."/>
            <person name="Liimatainen K."/>
            <person name="Lipzen A."/>
            <person name="Lukacs Z."/>
            <person name="Mihaltcheva S."/>
            <person name="Morgado L.N."/>
            <person name="Niskanen T."/>
            <person name="Noordeloos M.E."/>
            <person name="Ohm R.A."/>
            <person name="Ortiz-Santana B."/>
            <person name="Ovrebo C."/>
            <person name="Racz N."/>
            <person name="Riley R."/>
            <person name="Savchenko A."/>
            <person name="Shiryaev A."/>
            <person name="Soop K."/>
            <person name="Spirin V."/>
            <person name="Szebenyi C."/>
            <person name="Tomsovsky M."/>
            <person name="Tulloss R.E."/>
            <person name="Uehling J."/>
            <person name="Grigoriev I.V."/>
            <person name="Vagvolgyi C."/>
            <person name="Papp T."/>
            <person name="Martin F.M."/>
            <person name="Miettinen O."/>
            <person name="Hibbett D.S."/>
            <person name="Nagy L.G."/>
        </authorList>
    </citation>
    <scope>NUCLEOTIDE SEQUENCE [LARGE SCALE GENOMIC DNA]</scope>
    <source>
        <strain evidence="13 14">CBS 962.96</strain>
    </source>
</reference>
<dbReference type="GO" id="GO:0046872">
    <property type="term" value="F:metal ion binding"/>
    <property type="evidence" value="ECO:0007669"/>
    <property type="project" value="UniProtKB-KW"/>
</dbReference>
<dbReference type="InterPro" id="IPR023374">
    <property type="entry name" value="AttH-like_dom_sf"/>
</dbReference>
<feature type="region of interest" description="Disordered" evidence="11">
    <location>
        <begin position="746"/>
        <end position="766"/>
    </location>
</feature>
<evidence type="ECO:0000256" key="10">
    <source>
        <dbReference type="ARBA" id="ARBA00033096"/>
    </source>
</evidence>
<evidence type="ECO:0000256" key="2">
    <source>
        <dbReference type="ARBA" id="ARBA00006706"/>
    </source>
</evidence>
<dbReference type="Gene3D" id="1.10.600.10">
    <property type="entry name" value="Farnesyl Diphosphate Synthase"/>
    <property type="match status" value="1"/>
</dbReference>